<name>A0A922FTV9_CARIL</name>
<protein>
    <submittedName>
        <fullName evidence="2">Uncharacterized protein</fullName>
    </submittedName>
</protein>
<organism evidence="2 3">
    <name type="scientific">Carya illinoinensis</name>
    <name type="common">Pecan</name>
    <dbReference type="NCBI Taxonomy" id="32201"/>
    <lineage>
        <taxon>Eukaryota</taxon>
        <taxon>Viridiplantae</taxon>
        <taxon>Streptophyta</taxon>
        <taxon>Embryophyta</taxon>
        <taxon>Tracheophyta</taxon>
        <taxon>Spermatophyta</taxon>
        <taxon>Magnoliopsida</taxon>
        <taxon>eudicotyledons</taxon>
        <taxon>Gunneridae</taxon>
        <taxon>Pentapetalae</taxon>
        <taxon>rosids</taxon>
        <taxon>fabids</taxon>
        <taxon>Fagales</taxon>
        <taxon>Juglandaceae</taxon>
        <taxon>Carya</taxon>
    </lineage>
</organism>
<dbReference type="Proteomes" id="UP000811246">
    <property type="component" value="Chromosome 2"/>
</dbReference>
<evidence type="ECO:0000313" key="2">
    <source>
        <dbReference type="EMBL" id="KAG6725936.1"/>
    </source>
</evidence>
<accession>A0A922FTV9</accession>
<keyword evidence="1" id="KW-0812">Transmembrane</keyword>
<dbReference type="AlphaFoldDB" id="A0A922FTV9"/>
<reference evidence="2" key="1">
    <citation type="submission" date="2021-01" db="EMBL/GenBank/DDBJ databases">
        <authorList>
            <person name="Lovell J.T."/>
            <person name="Bentley N."/>
            <person name="Bhattarai G."/>
            <person name="Jenkins J.W."/>
            <person name="Sreedasyam A."/>
            <person name="Alarcon Y."/>
            <person name="Bock C."/>
            <person name="Boston L."/>
            <person name="Carlson J."/>
            <person name="Cervantes K."/>
            <person name="Clermont K."/>
            <person name="Krom N."/>
            <person name="Kubenka K."/>
            <person name="Mamidi S."/>
            <person name="Mattison C."/>
            <person name="Monteros M."/>
            <person name="Pisani C."/>
            <person name="Plott C."/>
            <person name="Rajasekar S."/>
            <person name="Rhein H.S."/>
            <person name="Rohla C."/>
            <person name="Song M."/>
            <person name="Hilaire R.S."/>
            <person name="Shu S."/>
            <person name="Wells L."/>
            <person name="Wang X."/>
            <person name="Webber J."/>
            <person name="Heerema R.J."/>
            <person name="Klein P."/>
            <person name="Conner P."/>
            <person name="Grauke L."/>
            <person name="Grimwood J."/>
            <person name="Schmutz J."/>
            <person name="Randall J.J."/>
        </authorList>
    </citation>
    <scope>NUCLEOTIDE SEQUENCE</scope>
    <source>
        <tissue evidence="2">Leaf</tissue>
    </source>
</reference>
<sequence length="74" mass="8491">MTTNLLATPIWHLRKEFASFRLSTYNPFPGGKGFLVSPLPLPFLHSVATIYLWAGLVKWIFLNVQKLCTTELRK</sequence>
<dbReference type="EMBL" id="CM031826">
    <property type="protein sequence ID" value="KAG6725936.1"/>
    <property type="molecule type" value="Genomic_DNA"/>
</dbReference>
<gene>
    <name evidence="2" type="ORF">I3842_02G055100</name>
</gene>
<evidence type="ECO:0000313" key="3">
    <source>
        <dbReference type="Proteomes" id="UP000811246"/>
    </source>
</evidence>
<proteinExistence type="predicted"/>
<keyword evidence="1" id="KW-1133">Transmembrane helix</keyword>
<evidence type="ECO:0000256" key="1">
    <source>
        <dbReference type="SAM" id="Phobius"/>
    </source>
</evidence>
<comment type="caution">
    <text evidence="2">The sequence shown here is derived from an EMBL/GenBank/DDBJ whole genome shotgun (WGS) entry which is preliminary data.</text>
</comment>
<keyword evidence="1" id="KW-0472">Membrane</keyword>
<feature type="transmembrane region" description="Helical" evidence="1">
    <location>
        <begin position="43"/>
        <end position="64"/>
    </location>
</feature>